<reference evidence="7" key="1">
    <citation type="submission" date="2025-08" db="UniProtKB">
        <authorList>
            <consortium name="RefSeq"/>
        </authorList>
    </citation>
    <scope>IDENTIFICATION</scope>
    <source>
        <tissue evidence="7">White muscle</tissue>
    </source>
</reference>
<dbReference type="AlphaFoldDB" id="A0A8U0PU62"/>
<gene>
    <name evidence="7" type="primary">LOC120029666</name>
</gene>
<feature type="compositionally biased region" description="Polar residues" evidence="4">
    <location>
        <begin position="1034"/>
        <end position="1045"/>
    </location>
</feature>
<dbReference type="GO" id="GO:0016579">
    <property type="term" value="P:protein deubiquitination"/>
    <property type="evidence" value="ECO:0007669"/>
    <property type="project" value="InterPro"/>
</dbReference>
<feature type="region of interest" description="Disordered" evidence="4">
    <location>
        <begin position="385"/>
        <end position="566"/>
    </location>
</feature>
<evidence type="ECO:0000259" key="5">
    <source>
        <dbReference type="PROSITE" id="PS50235"/>
    </source>
</evidence>
<feature type="compositionally biased region" description="Polar residues" evidence="4">
    <location>
        <begin position="420"/>
        <end position="436"/>
    </location>
</feature>
<feature type="compositionally biased region" description="Basic and acidic residues" evidence="4">
    <location>
        <begin position="889"/>
        <end position="908"/>
    </location>
</feature>
<dbReference type="InterPro" id="IPR052398">
    <property type="entry name" value="Ubiquitin_hydrolase_53/54"/>
</dbReference>
<dbReference type="GO" id="GO:0004843">
    <property type="term" value="F:cysteine-type deubiquitinase activity"/>
    <property type="evidence" value="ECO:0007669"/>
    <property type="project" value="InterPro"/>
</dbReference>
<sequence>MSWKRNYFASGGGSGSPGGGLQGLITTPRTMASFAPSKGLSNEPGQNSCFLNSALQVLWHLDIFRRSFRQLTTHKCMEDSCIFCALKSIFAQFQFSSERVLPSDVLRSALAKTFQDEQRFQLGIMDDAAECFENLLMRIHFHISAETREDICTAKHCIPHQKFAMTLFEQCVCNICGATSDPLPFIQMVHYISTTSLCNQAVRMLECREKPTPDMFGELLRNASNMGDLRNCPSNCGEVLRIRRVLMNSPEIVSIGLVWDSDHSDLAEDVIHSLGTCLRLGDLFYRVTEERARQAELYLVGMVCYYGKHYSTFFFQTKIRKWMYFDDAHVKEIGPKWKDVVARCIKGHYQPLLLLYADPRGTPVVSQDNPSFSNPQLDLLHCSKAGYDSEDSGREPSISSDTRTDSSDSSSHRASRNRPLHQSTGSHLSNESQTTVVGKHDNGTPLHSADATDSVTEAPPRPPSPTLQQGDYKETAGFLLSSRRPMSSCSSSHPFSSSSSSSHPPSSTCSYPVSSSSSSRPMSSSSSSGIGGSVLGSEAGAVGPHWEDESTSSESKSSSSGGRCYRPAWRPRREALNIDSIFTRQRGSPLGYSTLPGPRLPPKLHQHCPTNTPDLQGAGEVAWGVAGLGGHTGGVAGVAGMPGLLGNGTGCPPPPPPLRGVELQPCLIQRMESGYESSERNSSSPDREVGQKRVLMSGPSWRSVPKSKSTSAILQELPAPSWGSNSNLGAGRSELDELQEEVVRRARQQEQQRRKEAEREAAVGFNPRPSKYMDLDQLQHQGEGREGRTSPRLEQPGPLQVLLTPNQEGEEVRPAYQDAALGPGQPSLSYRPSPILTPLHSSLQPPPTDNSAAQVEEGRDSLFSGGEGRERVRREEDVGMSEVGGQGLRKVEEGERLRRDPEPPHKQSDPLPTPPSSRSQPHPSPPTASSDWPNQVSTFNTITSHWSSWSLDRPDAVVTPYDTPPDRCLPIKAHLSHRKYNSQPAPAQHEPCDPEEAELSELDFLYRASLQAGSRGGSPAGRLQCGVRGPARSFTPNTNMEGSVYQTDSSSTMVRSLSGTVINPRRHRLAAARSFVSLSYASTTGGDAQWRGEFLVSDGGEADFRPLKTVVFRPLTCLLMHLRNRHLRGQLAGVLTLHTATGNS</sequence>
<feature type="region of interest" description="Disordered" evidence="4">
    <location>
        <begin position="672"/>
        <end position="709"/>
    </location>
</feature>
<feature type="compositionally biased region" description="Basic and acidic residues" evidence="4">
    <location>
        <begin position="741"/>
        <end position="761"/>
    </location>
</feature>
<evidence type="ECO:0000256" key="1">
    <source>
        <dbReference type="ARBA" id="ARBA00009085"/>
    </source>
</evidence>
<dbReference type="SUPFAM" id="SSF54001">
    <property type="entry name" value="Cysteine proteinases"/>
    <property type="match status" value="1"/>
</dbReference>
<name>A0A8U0PU62_SALNM</name>
<keyword evidence="6" id="KW-1185">Reference proteome</keyword>
<evidence type="ECO:0000313" key="7">
    <source>
        <dbReference type="RefSeq" id="XP_038830873.1"/>
    </source>
</evidence>
<dbReference type="KEGG" id="snh:120029666"/>
<dbReference type="PANTHER" id="PTHR22975">
    <property type="entry name" value="UBIQUITIN SPECIFIC PROTEINASE"/>
    <property type="match status" value="1"/>
</dbReference>
<feature type="compositionally biased region" description="Gly residues" evidence="4">
    <location>
        <begin position="10"/>
        <end position="22"/>
    </location>
</feature>
<dbReference type="InterPro" id="IPR038765">
    <property type="entry name" value="Papain-like_cys_pep_sf"/>
</dbReference>
<feature type="region of interest" description="Disordered" evidence="4">
    <location>
        <begin position="740"/>
        <end position="936"/>
    </location>
</feature>
<feature type="domain" description="USP" evidence="5">
    <location>
        <begin position="38"/>
        <end position="359"/>
    </location>
</feature>
<dbReference type="PROSITE" id="PS50235">
    <property type="entry name" value="USP_3"/>
    <property type="match status" value="1"/>
</dbReference>
<feature type="compositionally biased region" description="Low complexity" evidence="4">
    <location>
        <begin position="672"/>
        <end position="684"/>
    </location>
</feature>
<feature type="compositionally biased region" description="Basic and acidic residues" evidence="4">
    <location>
        <begin position="867"/>
        <end position="877"/>
    </location>
</feature>
<dbReference type="PANTHER" id="PTHR22975:SF5">
    <property type="entry name" value="INACTIVE UBIQUITIN CARBOXYL-TERMINAL HYDROLASE 54"/>
    <property type="match status" value="1"/>
</dbReference>
<dbReference type="InterPro" id="IPR001394">
    <property type="entry name" value="Peptidase_C19_UCH"/>
</dbReference>
<protein>
    <submittedName>
        <fullName evidence="7">Inactive ubiquitin carboxyl-terminal hydrolase 54-like</fullName>
    </submittedName>
</protein>
<dbReference type="Gene3D" id="3.90.70.10">
    <property type="entry name" value="Cysteine proteinases"/>
    <property type="match status" value="1"/>
</dbReference>
<comment type="similarity">
    <text evidence="1">Belongs to the peptidase C19 family.</text>
</comment>
<feature type="region of interest" description="Disordered" evidence="4">
    <location>
        <begin position="1"/>
        <end position="22"/>
    </location>
</feature>
<dbReference type="InterPro" id="IPR028889">
    <property type="entry name" value="USP"/>
</dbReference>
<proteinExistence type="inferred from homology"/>
<evidence type="ECO:0000256" key="2">
    <source>
        <dbReference type="ARBA" id="ARBA00022786"/>
    </source>
</evidence>
<evidence type="ECO:0000256" key="4">
    <source>
        <dbReference type="SAM" id="MobiDB-lite"/>
    </source>
</evidence>
<feature type="compositionally biased region" description="Basic and acidic residues" evidence="4">
    <location>
        <begin position="782"/>
        <end position="791"/>
    </location>
</feature>
<feature type="compositionally biased region" description="Low complexity" evidence="4">
    <location>
        <begin position="481"/>
        <end position="528"/>
    </location>
</feature>
<organism evidence="6 7">
    <name type="scientific">Salvelinus namaycush</name>
    <name type="common">Lake trout</name>
    <name type="synonym">Salmo namaycush</name>
    <dbReference type="NCBI Taxonomy" id="8040"/>
    <lineage>
        <taxon>Eukaryota</taxon>
        <taxon>Metazoa</taxon>
        <taxon>Chordata</taxon>
        <taxon>Craniata</taxon>
        <taxon>Vertebrata</taxon>
        <taxon>Euteleostomi</taxon>
        <taxon>Actinopterygii</taxon>
        <taxon>Neopterygii</taxon>
        <taxon>Teleostei</taxon>
        <taxon>Protacanthopterygii</taxon>
        <taxon>Salmoniformes</taxon>
        <taxon>Salmonidae</taxon>
        <taxon>Salmoninae</taxon>
        <taxon>Salvelinus</taxon>
    </lineage>
</organism>
<feature type="compositionally biased region" description="Polar residues" evidence="4">
    <location>
        <begin position="927"/>
        <end position="936"/>
    </location>
</feature>
<keyword evidence="2" id="KW-0833">Ubl conjugation pathway</keyword>
<dbReference type="GeneID" id="120029666"/>
<dbReference type="Proteomes" id="UP000808372">
    <property type="component" value="Chromosome 35"/>
</dbReference>
<feature type="region of interest" description="Disordered" evidence="4">
    <location>
        <begin position="1013"/>
        <end position="1045"/>
    </location>
</feature>
<keyword evidence="3" id="KW-0378">Hydrolase</keyword>
<evidence type="ECO:0000313" key="6">
    <source>
        <dbReference type="Proteomes" id="UP000808372"/>
    </source>
</evidence>
<dbReference type="Pfam" id="PF00443">
    <property type="entry name" value="UCH"/>
    <property type="match status" value="1"/>
</dbReference>
<evidence type="ECO:0000256" key="3">
    <source>
        <dbReference type="ARBA" id="ARBA00022801"/>
    </source>
</evidence>
<dbReference type="RefSeq" id="XP_038830873.1">
    <property type="nucleotide sequence ID" value="XM_038974945.1"/>
</dbReference>
<accession>A0A8U0PU62</accession>
<feature type="compositionally biased region" description="Polar residues" evidence="4">
    <location>
        <begin position="839"/>
        <end position="853"/>
    </location>
</feature>
<dbReference type="FunFam" id="3.90.70.10:FF:000041">
    <property type="entry name" value="Inactive ubiquitin carboxyl-terminal hydrolase 53"/>
    <property type="match status" value="1"/>
</dbReference>